<organism evidence="2 3">
    <name type="scientific">Niveispirillum lacus</name>
    <dbReference type="NCBI Taxonomy" id="1981099"/>
    <lineage>
        <taxon>Bacteria</taxon>
        <taxon>Pseudomonadati</taxon>
        <taxon>Pseudomonadota</taxon>
        <taxon>Alphaproteobacteria</taxon>
        <taxon>Rhodospirillales</taxon>
        <taxon>Azospirillaceae</taxon>
        <taxon>Niveispirillum</taxon>
    </lineage>
</organism>
<dbReference type="InterPro" id="IPR001853">
    <property type="entry name" value="DSBA-like_thioredoxin_dom"/>
</dbReference>
<feature type="domain" description="DSBA-like thioredoxin" evidence="1">
    <location>
        <begin position="3"/>
        <end position="196"/>
    </location>
</feature>
<evidence type="ECO:0000313" key="2">
    <source>
        <dbReference type="EMBL" id="OYQ33819.1"/>
    </source>
</evidence>
<gene>
    <name evidence="2" type="ORF">CHU95_14230</name>
</gene>
<dbReference type="PANTHER" id="PTHR13887">
    <property type="entry name" value="GLUTATHIONE S-TRANSFERASE KAPPA"/>
    <property type="match status" value="1"/>
</dbReference>
<keyword evidence="3" id="KW-1185">Reference proteome</keyword>
<evidence type="ECO:0000313" key="3">
    <source>
        <dbReference type="Proteomes" id="UP000216998"/>
    </source>
</evidence>
<evidence type="ECO:0000259" key="1">
    <source>
        <dbReference type="Pfam" id="PF01323"/>
    </source>
</evidence>
<dbReference type="Proteomes" id="UP000216998">
    <property type="component" value="Unassembled WGS sequence"/>
</dbReference>
<reference evidence="2 3" key="1">
    <citation type="submission" date="2017-07" db="EMBL/GenBank/DDBJ databases">
        <title>Niveispirillum cyanobacteriorum sp. nov., isolated from cyanobacterial aggregates in a eutrophic lake.</title>
        <authorList>
            <person name="Cai H."/>
        </authorList>
    </citation>
    <scope>NUCLEOTIDE SEQUENCE [LARGE SCALE GENOMIC DNA]</scope>
    <source>
        <strain evidence="3">TH1-14</strain>
    </source>
</reference>
<sequence length="211" mass="23661">MLIEIYSDLICPWCFLGKVRLDRALAERPGVRVDIRWMPFQLNPDLPADGMDRDLYFTAKFGGPERVRQMHAVVEQAAAREGLLLRLDLIRRIPSTLQAHRMIRFAERFGKATDMAMALFVAYFQQGNDIGNLTTLVTIAAEQGLDAAEATDYLNGEADRASIRGSDTQARQLGVQAVPCYIFDRRYALAGAQEHTAFLPMLDLARDELVG</sequence>
<accession>A0A255YXC1</accession>
<dbReference type="InterPro" id="IPR036249">
    <property type="entry name" value="Thioredoxin-like_sf"/>
</dbReference>
<dbReference type="SUPFAM" id="SSF52833">
    <property type="entry name" value="Thioredoxin-like"/>
    <property type="match status" value="1"/>
</dbReference>
<dbReference type="PANTHER" id="PTHR13887:SF41">
    <property type="entry name" value="THIOREDOXIN SUPERFAMILY PROTEIN"/>
    <property type="match status" value="1"/>
</dbReference>
<dbReference type="Pfam" id="PF01323">
    <property type="entry name" value="DSBA"/>
    <property type="match status" value="1"/>
</dbReference>
<comment type="caution">
    <text evidence="2">The sequence shown here is derived from an EMBL/GenBank/DDBJ whole genome shotgun (WGS) entry which is preliminary data.</text>
</comment>
<dbReference type="CDD" id="cd03024">
    <property type="entry name" value="DsbA_FrnE"/>
    <property type="match status" value="1"/>
</dbReference>
<dbReference type="EMBL" id="NOXU01000030">
    <property type="protein sequence ID" value="OYQ33819.1"/>
    <property type="molecule type" value="Genomic_DNA"/>
</dbReference>
<dbReference type="OrthoDB" id="9799122at2"/>
<dbReference type="Gene3D" id="3.40.30.10">
    <property type="entry name" value="Glutaredoxin"/>
    <property type="match status" value="1"/>
</dbReference>
<name>A0A255YXC1_9PROT</name>
<dbReference type="AlphaFoldDB" id="A0A255YXC1"/>
<protein>
    <submittedName>
        <fullName evidence="2">Disulfide bond formation protein DsbA</fullName>
    </submittedName>
</protein>
<proteinExistence type="predicted"/>
<dbReference type="GO" id="GO:0016491">
    <property type="term" value="F:oxidoreductase activity"/>
    <property type="evidence" value="ECO:0007669"/>
    <property type="project" value="InterPro"/>
</dbReference>